<evidence type="ECO:0000256" key="1">
    <source>
        <dbReference type="ARBA" id="ARBA00009437"/>
    </source>
</evidence>
<dbReference type="PRINTS" id="PR00039">
    <property type="entry name" value="HTHLYSR"/>
</dbReference>
<comment type="caution">
    <text evidence="6">The sequence shown here is derived from an EMBL/GenBank/DDBJ whole genome shotgun (WGS) entry which is preliminary data.</text>
</comment>
<dbReference type="InterPro" id="IPR036388">
    <property type="entry name" value="WH-like_DNA-bd_sf"/>
</dbReference>
<keyword evidence="4" id="KW-0804">Transcription</keyword>
<name>A0A919XVC5_9BACL</name>
<dbReference type="Proteomes" id="UP000681162">
    <property type="component" value="Unassembled WGS sequence"/>
</dbReference>
<dbReference type="GO" id="GO:0003700">
    <property type="term" value="F:DNA-binding transcription factor activity"/>
    <property type="evidence" value="ECO:0007669"/>
    <property type="project" value="InterPro"/>
</dbReference>
<dbReference type="InterPro" id="IPR050950">
    <property type="entry name" value="HTH-type_LysR_regulators"/>
</dbReference>
<reference evidence="6 7" key="1">
    <citation type="submission" date="2021-03" db="EMBL/GenBank/DDBJ databases">
        <title>Antimicrobial resistance genes in bacteria isolated from Japanese honey, and their potential for conferring macrolide and lincosamide resistance in the American foulbrood pathogen Paenibacillus larvae.</title>
        <authorList>
            <person name="Okamoto M."/>
            <person name="Kumagai M."/>
            <person name="Kanamori H."/>
            <person name="Takamatsu D."/>
        </authorList>
    </citation>
    <scope>NUCLEOTIDE SEQUENCE [LARGE SCALE GENOMIC DNA]</scope>
    <source>
        <strain evidence="6 7">J41TS12</strain>
    </source>
</reference>
<keyword evidence="2" id="KW-0805">Transcription regulation</keyword>
<evidence type="ECO:0000259" key="5">
    <source>
        <dbReference type="PROSITE" id="PS50931"/>
    </source>
</evidence>
<dbReference type="GO" id="GO:0005829">
    <property type="term" value="C:cytosol"/>
    <property type="evidence" value="ECO:0007669"/>
    <property type="project" value="TreeGrafter"/>
</dbReference>
<dbReference type="InterPro" id="IPR000847">
    <property type="entry name" value="LysR_HTH_N"/>
</dbReference>
<evidence type="ECO:0000256" key="2">
    <source>
        <dbReference type="ARBA" id="ARBA00023015"/>
    </source>
</evidence>
<keyword evidence="3" id="KW-0238">DNA-binding</keyword>
<keyword evidence="7" id="KW-1185">Reference proteome</keyword>
<dbReference type="Gene3D" id="1.10.10.10">
    <property type="entry name" value="Winged helix-like DNA-binding domain superfamily/Winged helix DNA-binding domain"/>
    <property type="match status" value="1"/>
</dbReference>
<dbReference type="Gene3D" id="3.40.190.290">
    <property type="match status" value="1"/>
</dbReference>
<evidence type="ECO:0000313" key="7">
    <source>
        <dbReference type="Proteomes" id="UP000681162"/>
    </source>
</evidence>
<dbReference type="EMBL" id="BORR01000011">
    <property type="protein sequence ID" value="GIO38318.1"/>
    <property type="molecule type" value="Genomic_DNA"/>
</dbReference>
<evidence type="ECO:0000313" key="6">
    <source>
        <dbReference type="EMBL" id="GIO38318.1"/>
    </source>
</evidence>
<gene>
    <name evidence="6" type="primary">yybE</name>
    <name evidence="6" type="ORF">J41TS12_31790</name>
</gene>
<evidence type="ECO:0000256" key="3">
    <source>
        <dbReference type="ARBA" id="ARBA00023125"/>
    </source>
</evidence>
<dbReference type="PROSITE" id="PS50931">
    <property type="entry name" value="HTH_LYSR"/>
    <property type="match status" value="1"/>
</dbReference>
<dbReference type="PANTHER" id="PTHR30419">
    <property type="entry name" value="HTH-TYPE TRANSCRIPTIONAL REGULATOR YBHD"/>
    <property type="match status" value="1"/>
</dbReference>
<dbReference type="RefSeq" id="WP_212940433.1">
    <property type="nucleotide sequence ID" value="NZ_BORR01000011.1"/>
</dbReference>
<dbReference type="AlphaFoldDB" id="A0A919XVC5"/>
<dbReference type="SUPFAM" id="SSF46785">
    <property type="entry name" value="Winged helix' DNA-binding domain"/>
    <property type="match status" value="1"/>
</dbReference>
<dbReference type="InterPro" id="IPR005119">
    <property type="entry name" value="LysR_subst-bd"/>
</dbReference>
<dbReference type="SUPFAM" id="SSF53850">
    <property type="entry name" value="Periplasmic binding protein-like II"/>
    <property type="match status" value="1"/>
</dbReference>
<accession>A0A919XVC5</accession>
<feature type="domain" description="HTH lysR-type" evidence="5">
    <location>
        <begin position="1"/>
        <end position="58"/>
    </location>
</feature>
<comment type="similarity">
    <text evidence="1">Belongs to the LysR transcriptional regulatory family.</text>
</comment>
<proteinExistence type="inferred from homology"/>
<protein>
    <submittedName>
        <fullName evidence="6">HTH-type transcriptional regulator YybE</fullName>
    </submittedName>
</protein>
<dbReference type="FunFam" id="1.10.10.10:FF:000001">
    <property type="entry name" value="LysR family transcriptional regulator"/>
    <property type="match status" value="1"/>
</dbReference>
<dbReference type="InterPro" id="IPR036390">
    <property type="entry name" value="WH_DNA-bd_sf"/>
</dbReference>
<dbReference type="CDD" id="cd08434">
    <property type="entry name" value="PBP2_GltC_like"/>
    <property type="match status" value="1"/>
</dbReference>
<dbReference type="Pfam" id="PF00126">
    <property type="entry name" value="HTH_1"/>
    <property type="match status" value="1"/>
</dbReference>
<organism evidence="6 7">
    <name type="scientific">Paenibacillus antibioticophila</name>
    <dbReference type="NCBI Taxonomy" id="1274374"/>
    <lineage>
        <taxon>Bacteria</taxon>
        <taxon>Bacillati</taxon>
        <taxon>Bacillota</taxon>
        <taxon>Bacilli</taxon>
        <taxon>Bacillales</taxon>
        <taxon>Paenibacillaceae</taxon>
        <taxon>Paenibacillus</taxon>
    </lineage>
</organism>
<dbReference type="PANTHER" id="PTHR30419:SF28">
    <property type="entry name" value="HTH-TYPE TRANSCRIPTIONAL REGULATOR BSDA"/>
    <property type="match status" value="1"/>
</dbReference>
<evidence type="ECO:0000256" key="4">
    <source>
        <dbReference type="ARBA" id="ARBA00023163"/>
    </source>
</evidence>
<dbReference type="Pfam" id="PF03466">
    <property type="entry name" value="LysR_substrate"/>
    <property type="match status" value="1"/>
</dbReference>
<sequence length="297" mass="33945">MEWQQLEYFQTTAQLEHITRAAEALSISQPALSRSIARLEQELGVSLFERNGRAIVLNRYGKLFLLRVNRIMKEYQEGIREIAELTSPQYGEVSLGFLHTLGPQLVPELIRQFRAEYPHIQFQLHQSNTQTLLDRMMDGDIDLCLTSLRERDTPQQIRWAYLRSEELFVAVPVGHPLAERGEVRLDEVGNEPIVSFKMGYGLRKITDDLFQQAGIQPKVTFEGEEVHTIAGLVASGLGVAVIPDFQGIDRSQVSLLPVEWPLCRRNIGMAWIEGHYLSPAAEQFRQFILRQFDTVVL</sequence>
<dbReference type="GO" id="GO:0003677">
    <property type="term" value="F:DNA binding"/>
    <property type="evidence" value="ECO:0007669"/>
    <property type="project" value="UniProtKB-KW"/>
</dbReference>